<evidence type="ECO:0008006" key="4">
    <source>
        <dbReference type="Google" id="ProtNLM"/>
    </source>
</evidence>
<organism evidence="2 3">
    <name type="scientific">Dyella koreensis</name>
    <dbReference type="NCBI Taxonomy" id="311235"/>
    <lineage>
        <taxon>Bacteria</taxon>
        <taxon>Pseudomonadati</taxon>
        <taxon>Pseudomonadota</taxon>
        <taxon>Gammaproteobacteria</taxon>
        <taxon>Lysobacterales</taxon>
        <taxon>Rhodanobacteraceae</taxon>
        <taxon>Dyella</taxon>
    </lineage>
</organism>
<dbReference type="RefSeq" id="WP_379985938.1">
    <property type="nucleotide sequence ID" value="NZ_JADIKD010000007.1"/>
</dbReference>
<feature type="transmembrane region" description="Helical" evidence="1">
    <location>
        <begin position="172"/>
        <end position="191"/>
    </location>
</feature>
<keyword evidence="3" id="KW-1185">Reference proteome</keyword>
<keyword evidence="1" id="KW-0472">Membrane</keyword>
<accession>A0ABW8K0Z0</accession>
<evidence type="ECO:0000256" key="1">
    <source>
        <dbReference type="SAM" id="Phobius"/>
    </source>
</evidence>
<feature type="transmembrane region" description="Helical" evidence="1">
    <location>
        <begin position="80"/>
        <end position="101"/>
    </location>
</feature>
<dbReference type="EMBL" id="JADIKD010000007">
    <property type="protein sequence ID" value="MFK2916575.1"/>
    <property type="molecule type" value="Genomic_DNA"/>
</dbReference>
<protein>
    <recommendedName>
        <fullName evidence="4">Transmembrane protein</fullName>
    </recommendedName>
</protein>
<evidence type="ECO:0000313" key="2">
    <source>
        <dbReference type="EMBL" id="MFK2916575.1"/>
    </source>
</evidence>
<evidence type="ECO:0000313" key="3">
    <source>
        <dbReference type="Proteomes" id="UP001620408"/>
    </source>
</evidence>
<name>A0ABW8K0Z0_9GAMM</name>
<keyword evidence="1" id="KW-0812">Transmembrane</keyword>
<gene>
    <name evidence="2" type="ORF">ISS97_04820</name>
</gene>
<feature type="transmembrane region" description="Helical" evidence="1">
    <location>
        <begin position="121"/>
        <end position="139"/>
    </location>
</feature>
<feature type="transmembrane region" description="Helical" evidence="1">
    <location>
        <begin position="47"/>
        <end position="68"/>
    </location>
</feature>
<feature type="transmembrane region" description="Helical" evidence="1">
    <location>
        <begin position="14"/>
        <end position="35"/>
    </location>
</feature>
<comment type="caution">
    <text evidence="2">The sequence shown here is derived from an EMBL/GenBank/DDBJ whole genome shotgun (WGS) entry which is preliminary data.</text>
</comment>
<sequence length="197" mass="23361">MMHPVEISSISEYLHIRVVLGIVVGLGLTHLLGQIARIIDNPRRIRLYWVHMLWVWFVFVYLISFWWWEYRLARVADWTFLLYVFVTLYAMLLFLVSTFVIPSDAERFGHYREYYYSKRGWFFGTLALVFVAGMVDTLIKGDLYFDSFGNEIVFRSVGHIGACMVAIWTRKAWFHASYALIAVAYQLCWIVRKFEVL</sequence>
<keyword evidence="1" id="KW-1133">Transmembrane helix</keyword>
<dbReference type="Proteomes" id="UP001620408">
    <property type="component" value="Unassembled WGS sequence"/>
</dbReference>
<proteinExistence type="predicted"/>
<reference evidence="2 3" key="1">
    <citation type="submission" date="2020-10" db="EMBL/GenBank/DDBJ databases">
        <title>Phylogeny of dyella-like bacteria.</title>
        <authorList>
            <person name="Fu J."/>
        </authorList>
    </citation>
    <scope>NUCLEOTIDE SEQUENCE [LARGE SCALE GENOMIC DNA]</scope>
    <source>
        <strain evidence="2 3">BB4</strain>
    </source>
</reference>